<accession>A0A0F9EFT9</accession>
<organism evidence="1">
    <name type="scientific">marine sediment metagenome</name>
    <dbReference type="NCBI Taxonomy" id="412755"/>
    <lineage>
        <taxon>unclassified sequences</taxon>
        <taxon>metagenomes</taxon>
        <taxon>ecological metagenomes</taxon>
    </lineage>
</organism>
<dbReference type="EMBL" id="LAZR01027628">
    <property type="protein sequence ID" value="KKL65141.1"/>
    <property type="molecule type" value="Genomic_DNA"/>
</dbReference>
<dbReference type="AlphaFoldDB" id="A0A0F9EFT9"/>
<comment type="caution">
    <text evidence="1">The sequence shown here is derived from an EMBL/GenBank/DDBJ whole genome shotgun (WGS) entry which is preliminary data.</text>
</comment>
<evidence type="ECO:0000313" key="1">
    <source>
        <dbReference type="EMBL" id="KKL65141.1"/>
    </source>
</evidence>
<name>A0A0F9EFT9_9ZZZZ</name>
<gene>
    <name evidence="1" type="ORF">LCGC14_2157930</name>
</gene>
<reference evidence="1" key="1">
    <citation type="journal article" date="2015" name="Nature">
        <title>Complex archaea that bridge the gap between prokaryotes and eukaryotes.</title>
        <authorList>
            <person name="Spang A."/>
            <person name="Saw J.H."/>
            <person name="Jorgensen S.L."/>
            <person name="Zaremba-Niedzwiedzka K."/>
            <person name="Martijn J."/>
            <person name="Lind A.E."/>
            <person name="van Eijk R."/>
            <person name="Schleper C."/>
            <person name="Guy L."/>
            <person name="Ettema T.J."/>
        </authorList>
    </citation>
    <scope>NUCLEOTIDE SEQUENCE</scope>
</reference>
<protein>
    <submittedName>
        <fullName evidence="1">Uncharacterized protein</fullName>
    </submittedName>
</protein>
<proteinExistence type="predicted"/>
<sequence>MAVAIDSANKYRQRIGNLLSAYEELIAINEEYVALDIGNNVVDADFNDITQAEFVAGVGAAQTIITTVAANDTSLYTASDGGQR</sequence>